<dbReference type="Pfam" id="PF01520">
    <property type="entry name" value="Amidase_3"/>
    <property type="match status" value="1"/>
</dbReference>
<accession>A0A9J7BV50</accession>
<evidence type="ECO:0000313" key="7">
    <source>
        <dbReference type="EMBL" id="UWZ86755.1"/>
    </source>
</evidence>
<dbReference type="Proteomes" id="UP001059380">
    <property type="component" value="Chromosome"/>
</dbReference>
<reference evidence="7" key="1">
    <citation type="submission" date="2021-04" db="EMBL/GenBank/DDBJ databases">
        <title>Phylogenetic analysis of Acidobacteriaceae.</title>
        <authorList>
            <person name="Qiu L."/>
            <person name="Zhang Q."/>
        </authorList>
    </citation>
    <scope>NUCLEOTIDE SEQUENCE</scope>
    <source>
        <strain evidence="7">DSM 25168</strain>
    </source>
</reference>
<feature type="domain" description="MurNAc-LAA" evidence="6">
    <location>
        <begin position="60"/>
        <end position="242"/>
    </location>
</feature>
<evidence type="ECO:0000256" key="4">
    <source>
        <dbReference type="SAM" id="MobiDB-lite"/>
    </source>
</evidence>
<evidence type="ECO:0000256" key="5">
    <source>
        <dbReference type="SAM" id="SignalP"/>
    </source>
</evidence>
<dbReference type="GO" id="GO:0030288">
    <property type="term" value="C:outer membrane-bounded periplasmic space"/>
    <property type="evidence" value="ECO:0007669"/>
    <property type="project" value="TreeGrafter"/>
</dbReference>
<dbReference type="KEGG" id="orp:MOP44_12590"/>
<gene>
    <name evidence="7" type="ORF">MOP44_12590</name>
</gene>
<dbReference type="PANTHER" id="PTHR30404:SF0">
    <property type="entry name" value="N-ACETYLMURAMOYL-L-ALANINE AMIDASE AMIC"/>
    <property type="match status" value="1"/>
</dbReference>
<feature type="chain" id="PRO_5039889630" description="N-acetylmuramoyl-L-alanine amidase" evidence="5">
    <location>
        <begin position="23"/>
        <end position="257"/>
    </location>
</feature>
<feature type="region of interest" description="Disordered" evidence="4">
    <location>
        <begin position="28"/>
        <end position="50"/>
    </location>
</feature>
<evidence type="ECO:0000259" key="6">
    <source>
        <dbReference type="Pfam" id="PF01520"/>
    </source>
</evidence>
<dbReference type="AlphaFoldDB" id="A0A9J7BV50"/>
<evidence type="ECO:0000256" key="3">
    <source>
        <dbReference type="ARBA" id="ARBA00022801"/>
    </source>
</evidence>
<dbReference type="EC" id="3.5.1.28" evidence="2"/>
<evidence type="ECO:0000256" key="2">
    <source>
        <dbReference type="ARBA" id="ARBA00011901"/>
    </source>
</evidence>
<keyword evidence="8" id="KW-1185">Reference proteome</keyword>
<dbReference type="SUPFAM" id="SSF53187">
    <property type="entry name" value="Zn-dependent exopeptidases"/>
    <property type="match status" value="1"/>
</dbReference>
<comment type="catalytic activity">
    <reaction evidence="1">
        <text>Hydrolyzes the link between N-acetylmuramoyl residues and L-amino acid residues in certain cell-wall glycopeptides.</text>
        <dbReference type="EC" id="3.5.1.28"/>
    </reaction>
</comment>
<evidence type="ECO:0000313" key="8">
    <source>
        <dbReference type="Proteomes" id="UP001059380"/>
    </source>
</evidence>
<dbReference type="Gene3D" id="3.40.630.40">
    <property type="entry name" value="Zn-dependent exopeptidases"/>
    <property type="match status" value="1"/>
</dbReference>
<dbReference type="EMBL" id="CP093313">
    <property type="protein sequence ID" value="UWZ86755.1"/>
    <property type="molecule type" value="Genomic_DNA"/>
</dbReference>
<dbReference type="RefSeq" id="WP_260796392.1">
    <property type="nucleotide sequence ID" value="NZ_CP093313.1"/>
</dbReference>
<organism evidence="7 8">
    <name type="scientific">Occallatibacter riparius</name>
    <dbReference type="NCBI Taxonomy" id="1002689"/>
    <lineage>
        <taxon>Bacteria</taxon>
        <taxon>Pseudomonadati</taxon>
        <taxon>Acidobacteriota</taxon>
        <taxon>Terriglobia</taxon>
        <taxon>Terriglobales</taxon>
        <taxon>Acidobacteriaceae</taxon>
        <taxon>Occallatibacter</taxon>
    </lineage>
</organism>
<proteinExistence type="predicted"/>
<name>A0A9J7BV50_9BACT</name>
<keyword evidence="5" id="KW-0732">Signal</keyword>
<dbReference type="PANTHER" id="PTHR30404">
    <property type="entry name" value="N-ACETYLMURAMOYL-L-ALANINE AMIDASE"/>
    <property type="match status" value="1"/>
</dbReference>
<feature type="signal peptide" evidence="5">
    <location>
        <begin position="1"/>
        <end position="22"/>
    </location>
</feature>
<dbReference type="CDD" id="cd02696">
    <property type="entry name" value="MurNAc-LAA"/>
    <property type="match status" value="1"/>
</dbReference>
<dbReference type="InterPro" id="IPR002508">
    <property type="entry name" value="MurNAc-LAA_cat"/>
</dbReference>
<evidence type="ECO:0000256" key="1">
    <source>
        <dbReference type="ARBA" id="ARBA00001561"/>
    </source>
</evidence>
<dbReference type="GO" id="GO:0008745">
    <property type="term" value="F:N-acetylmuramoyl-L-alanine amidase activity"/>
    <property type="evidence" value="ECO:0007669"/>
    <property type="project" value="UniProtKB-EC"/>
</dbReference>
<protein>
    <recommendedName>
        <fullName evidence="2">N-acetylmuramoyl-L-alanine amidase</fullName>
        <ecNumber evidence="2">3.5.1.28</ecNumber>
    </recommendedName>
</protein>
<keyword evidence="3" id="KW-0378">Hydrolase</keyword>
<sequence>MTPIARCVLAALMVSVTSVAGAAQAAPATGPVTAPQPAAPQSAAPQPTVQAPLPPPRFVVVIDAAHGGDDLGGHLSDGTYEKAATLALSVRLKSLLGARGIQVIMTRDGDQSVTTDQRAAIANHANAQGCISLHVAETGSGVHLFASNLPPVTATRFMPWKTAQSVYVTRSLALTGALNSALQHGGATVTLARVPLPGIDNMTCPAVAIELAPERSADKKVTAEPDNPDYQARIAATLATALLEWRAEAGNPGGRQP</sequence>
<dbReference type="InterPro" id="IPR050695">
    <property type="entry name" value="N-acetylmuramoyl_amidase_3"/>
</dbReference>
<dbReference type="GO" id="GO:0009253">
    <property type="term" value="P:peptidoglycan catabolic process"/>
    <property type="evidence" value="ECO:0007669"/>
    <property type="project" value="InterPro"/>
</dbReference>